<name>A0ABV1HBN0_9FIRM</name>
<dbReference type="Pfam" id="PF12995">
    <property type="entry name" value="DUF3879"/>
    <property type="match status" value="1"/>
</dbReference>
<sequence>MSKITDYGFLFQQMFGTKGTKSTSAIGSFQLSQLNSSSIQSQLKAAGIDTNSAQYKAAIKQMMSNANGLMYTNIQSIKNLMKSYDKDGDYIDPTTGLAGLLLTDENASSQKRIISIPESSKDEMFEQTKKEFLQENGVLNGDTTKRSDVYTNMYRKVQKNDQLAAGYTMQQYERAYRQAFISAAKAADPGWEIGKPVSSGTLDGITRESVEANLKKSGSSLAQVSVDTRI</sequence>
<protein>
    <submittedName>
        <fullName evidence="1">DUF3879 family protein</fullName>
    </submittedName>
</protein>
<reference evidence="1 2" key="1">
    <citation type="submission" date="2024-03" db="EMBL/GenBank/DDBJ databases">
        <title>Human intestinal bacterial collection.</title>
        <authorList>
            <person name="Pauvert C."/>
            <person name="Hitch T.C.A."/>
            <person name="Clavel T."/>
        </authorList>
    </citation>
    <scope>NUCLEOTIDE SEQUENCE [LARGE SCALE GENOMIC DNA]</scope>
    <source>
        <strain evidence="1 2">CLA-AA-H185</strain>
    </source>
</reference>
<dbReference type="RefSeq" id="WP_353530185.1">
    <property type="nucleotide sequence ID" value="NZ_JBBMEX010000003.1"/>
</dbReference>
<evidence type="ECO:0000313" key="1">
    <source>
        <dbReference type="EMBL" id="MEQ2557120.1"/>
    </source>
</evidence>
<comment type="caution">
    <text evidence="1">The sequence shown here is derived from an EMBL/GenBank/DDBJ whole genome shotgun (WGS) entry which is preliminary data.</text>
</comment>
<gene>
    <name evidence="1" type="ORF">WMO43_04395</name>
</gene>
<dbReference type="EMBL" id="JBBMEX010000003">
    <property type="protein sequence ID" value="MEQ2557120.1"/>
    <property type="molecule type" value="Genomic_DNA"/>
</dbReference>
<dbReference type="InterPro" id="IPR024540">
    <property type="entry name" value="DUF3879"/>
</dbReference>
<dbReference type="Proteomes" id="UP001454489">
    <property type="component" value="Unassembled WGS sequence"/>
</dbReference>
<organism evidence="1 2">
    <name type="scientific">Maccoyibacter intestinihominis</name>
    <dbReference type="NCBI Taxonomy" id="3133499"/>
    <lineage>
        <taxon>Bacteria</taxon>
        <taxon>Bacillati</taxon>
        <taxon>Bacillota</taxon>
        <taxon>Clostridia</taxon>
        <taxon>Lachnospirales</taxon>
        <taxon>Lachnospiraceae</taxon>
        <taxon>Maccoyibacter</taxon>
    </lineage>
</organism>
<keyword evidence="2" id="KW-1185">Reference proteome</keyword>
<accession>A0ABV1HBN0</accession>
<evidence type="ECO:0000313" key="2">
    <source>
        <dbReference type="Proteomes" id="UP001454489"/>
    </source>
</evidence>
<proteinExistence type="predicted"/>